<dbReference type="Proteomes" id="UP000324996">
    <property type="component" value="Unassembled WGS sequence"/>
</dbReference>
<gene>
    <name evidence="1" type="ORF">JCM17846_21780</name>
</gene>
<evidence type="ECO:0000313" key="2">
    <source>
        <dbReference type="Proteomes" id="UP000324996"/>
    </source>
</evidence>
<comment type="caution">
    <text evidence="1">The sequence shown here is derived from an EMBL/GenBank/DDBJ whole genome shotgun (WGS) entry which is preliminary data.</text>
</comment>
<dbReference type="EMBL" id="BKCN01000011">
    <property type="protein sequence ID" value="GER04496.1"/>
    <property type="molecule type" value="Genomic_DNA"/>
</dbReference>
<name>A0A5A7NC02_9PROT</name>
<accession>A0A5A7NC02</accession>
<dbReference type="RefSeq" id="WP_150007152.1">
    <property type="nucleotide sequence ID" value="NZ_BKCN01000011.1"/>
</dbReference>
<organism evidence="1 2">
    <name type="scientific">Iodidimonas nitroreducens</name>
    <dbReference type="NCBI Taxonomy" id="1236968"/>
    <lineage>
        <taxon>Bacteria</taxon>
        <taxon>Pseudomonadati</taxon>
        <taxon>Pseudomonadota</taxon>
        <taxon>Alphaproteobacteria</taxon>
        <taxon>Iodidimonadales</taxon>
        <taxon>Iodidimonadaceae</taxon>
        <taxon>Iodidimonas</taxon>
    </lineage>
</organism>
<dbReference type="AlphaFoldDB" id="A0A5A7NC02"/>
<keyword evidence="2" id="KW-1185">Reference proteome</keyword>
<reference evidence="1 2" key="1">
    <citation type="submission" date="2019-09" db="EMBL/GenBank/DDBJ databases">
        <title>NBRP : Genome information of microbial organism related human and environment.</title>
        <authorList>
            <person name="Hattori M."/>
            <person name="Oshima K."/>
            <person name="Inaba H."/>
            <person name="Suda W."/>
            <person name="Sakamoto M."/>
            <person name="Iino T."/>
            <person name="Kitahara M."/>
            <person name="Oshida Y."/>
            <person name="Iida T."/>
            <person name="Kudo T."/>
            <person name="Itoh T."/>
            <person name="Ohkuma M."/>
        </authorList>
    </citation>
    <scope>NUCLEOTIDE SEQUENCE [LARGE SCALE GENOMIC DNA]</scope>
    <source>
        <strain evidence="1 2">Q-1</strain>
    </source>
</reference>
<protein>
    <submittedName>
        <fullName evidence="1">Uncharacterized protein</fullName>
    </submittedName>
</protein>
<proteinExistence type="predicted"/>
<evidence type="ECO:0000313" key="1">
    <source>
        <dbReference type="EMBL" id="GER04496.1"/>
    </source>
</evidence>
<sequence>MAAWDYEDLQKAVLKAVMPEGSPPLSSLYDLIDGETAIGEADFADAISRNLRLGRMLLLIVGDGVREGVESLSGYLQKHAGFHFTLGIIEMPIFHGAEDGFYIQPRILARTVNIERGIVRIIDGRVAMEAPQATQDLRASGRRTLISQDRMLEILEKAEPGLPAALQAFLDRAADQAVTLESASKSLQLRVRGPGDDLYALGGINEKGEWVSHNVNWYADSLGRIDLAHDYLEMIAGIIGGEVRKTPNPRNWYVVEKGTLNQPRAMALLAHPEAWLAAIEAYAERLMAACVDVD</sequence>